<evidence type="ECO:0000256" key="1">
    <source>
        <dbReference type="ARBA" id="ARBA00013247"/>
    </source>
</evidence>
<dbReference type="GO" id="GO:0005524">
    <property type="term" value="F:ATP binding"/>
    <property type="evidence" value="ECO:0007669"/>
    <property type="project" value="UniProtKB-KW"/>
</dbReference>
<evidence type="ECO:0000256" key="6">
    <source>
        <dbReference type="ARBA" id="ARBA00022777"/>
    </source>
</evidence>
<evidence type="ECO:0000259" key="12">
    <source>
        <dbReference type="Pfam" id="PF13793"/>
    </source>
</evidence>
<feature type="domain" description="Phosphoribosyltransferase" evidence="11">
    <location>
        <begin position="156"/>
        <end position="273"/>
    </location>
</feature>
<protein>
    <recommendedName>
        <fullName evidence="1">ribose-phosphate diphosphokinase</fullName>
        <ecNumber evidence="1">2.7.6.1</ecNumber>
    </recommendedName>
</protein>
<dbReference type="GO" id="GO:0016301">
    <property type="term" value="F:kinase activity"/>
    <property type="evidence" value="ECO:0007669"/>
    <property type="project" value="UniProtKB-KW"/>
</dbReference>
<keyword evidence="7" id="KW-0067">ATP-binding</keyword>
<dbReference type="PANTHER" id="PTHR10210:SF32">
    <property type="entry name" value="RIBOSE-PHOSPHATE PYROPHOSPHOKINASE 2"/>
    <property type="match status" value="1"/>
</dbReference>
<dbReference type="SUPFAM" id="SSF53271">
    <property type="entry name" value="PRTase-like"/>
    <property type="match status" value="1"/>
</dbReference>
<keyword evidence="8" id="KW-0460">Magnesium</keyword>
<evidence type="ECO:0000256" key="5">
    <source>
        <dbReference type="ARBA" id="ARBA00022741"/>
    </source>
</evidence>
<dbReference type="EMBL" id="CP019943">
    <property type="protein sequence ID" value="AQU89468.1"/>
    <property type="molecule type" value="Genomic_DNA"/>
</dbReference>
<keyword evidence="3" id="KW-0479">Metal-binding</keyword>
<dbReference type="InterPro" id="IPR029099">
    <property type="entry name" value="Pribosyltran_N"/>
</dbReference>
<dbReference type="PANTHER" id="PTHR10210">
    <property type="entry name" value="RIBOSE-PHOSPHATE DIPHOSPHOKINASE FAMILY MEMBER"/>
    <property type="match status" value="1"/>
</dbReference>
<feature type="domain" description="Ribose-phosphate pyrophosphokinase N-terminal" evidence="12">
    <location>
        <begin position="8"/>
        <end position="119"/>
    </location>
</feature>
<evidence type="ECO:0000256" key="10">
    <source>
        <dbReference type="RuleBase" id="RU004324"/>
    </source>
</evidence>
<comment type="catalytic activity">
    <reaction evidence="9">
        <text>D-ribose 5-phosphate + ATP = 5-phospho-alpha-D-ribose 1-diphosphate + AMP + H(+)</text>
        <dbReference type="Rhea" id="RHEA:15609"/>
        <dbReference type="ChEBI" id="CHEBI:15378"/>
        <dbReference type="ChEBI" id="CHEBI:30616"/>
        <dbReference type="ChEBI" id="CHEBI:58017"/>
        <dbReference type="ChEBI" id="CHEBI:78346"/>
        <dbReference type="ChEBI" id="CHEBI:456215"/>
        <dbReference type="EC" id="2.7.6.1"/>
    </reaction>
</comment>
<evidence type="ECO:0000256" key="7">
    <source>
        <dbReference type="ARBA" id="ARBA00022840"/>
    </source>
</evidence>
<dbReference type="Gene3D" id="3.40.50.2020">
    <property type="match status" value="2"/>
</dbReference>
<dbReference type="CDD" id="cd06223">
    <property type="entry name" value="PRTases_typeI"/>
    <property type="match status" value="1"/>
</dbReference>
<dbReference type="InterPro" id="IPR005946">
    <property type="entry name" value="Rib-P_diPkinase"/>
</dbReference>
<evidence type="ECO:0000256" key="4">
    <source>
        <dbReference type="ARBA" id="ARBA00022727"/>
    </source>
</evidence>
<evidence type="ECO:0000256" key="3">
    <source>
        <dbReference type="ARBA" id="ARBA00022723"/>
    </source>
</evidence>
<dbReference type="NCBIfam" id="TIGR01251">
    <property type="entry name" value="ribP_PPkin"/>
    <property type="match status" value="1"/>
</dbReference>
<dbReference type="Pfam" id="PF00156">
    <property type="entry name" value="Pribosyltran"/>
    <property type="match status" value="1"/>
</dbReference>
<dbReference type="AlphaFoldDB" id="A0A1U9RRC8"/>
<accession>A0A1U9RRC8</accession>
<proteinExistence type="inferred from homology"/>
<evidence type="ECO:0000313" key="13">
    <source>
        <dbReference type="EMBL" id="AQU89468.1"/>
    </source>
</evidence>
<evidence type="ECO:0000256" key="9">
    <source>
        <dbReference type="ARBA" id="ARBA00049535"/>
    </source>
</evidence>
<keyword evidence="6 13" id="KW-0418">Kinase</keyword>
<keyword evidence="5" id="KW-0547">Nucleotide-binding</keyword>
<gene>
    <name evidence="13" type="ORF">BW244_0050</name>
</gene>
<evidence type="ECO:0000256" key="2">
    <source>
        <dbReference type="ARBA" id="ARBA00022679"/>
    </source>
</evidence>
<organism evidence="13 14">
    <name type="scientific">Carsonella ruddii</name>
    <dbReference type="NCBI Taxonomy" id="114186"/>
    <lineage>
        <taxon>Bacteria</taxon>
        <taxon>Pseudomonadati</taxon>
        <taxon>Pseudomonadota</taxon>
        <taxon>Gammaproteobacteria</taxon>
        <taxon>Oceanospirillales</taxon>
        <taxon>Halomonadaceae</taxon>
        <taxon>Zymobacter group</taxon>
        <taxon>Candidatus Carsonella</taxon>
    </lineage>
</organism>
<dbReference type="InterPro" id="IPR029057">
    <property type="entry name" value="PRTase-like"/>
</dbReference>
<dbReference type="GO" id="GO:0005737">
    <property type="term" value="C:cytoplasm"/>
    <property type="evidence" value="ECO:0007669"/>
    <property type="project" value="TreeGrafter"/>
</dbReference>
<dbReference type="Pfam" id="PF13793">
    <property type="entry name" value="Pribosyltran_N"/>
    <property type="match status" value="1"/>
</dbReference>
<evidence type="ECO:0000259" key="11">
    <source>
        <dbReference type="Pfam" id="PF00156"/>
    </source>
</evidence>
<dbReference type="RefSeq" id="WP_211118571.1">
    <property type="nucleotide sequence ID" value="NZ_CP019943.1"/>
</dbReference>
<dbReference type="GO" id="GO:0006164">
    <property type="term" value="P:purine nucleotide biosynthetic process"/>
    <property type="evidence" value="ECO:0007669"/>
    <property type="project" value="TreeGrafter"/>
</dbReference>
<name>A0A1U9RRC8_CARRU</name>
<sequence length="307" mass="36061">MRILKPNIIFGDSNLNFFQSLLKIFNIKINYIKIEKFKDNEYKIQFLKKFNEKIIFILQSLSNPIHDNLINLFLIIDSLKKICIKKIYLIIPYFCYSRQDKIFNENSSISIKLISNLLDFFNINKIVTLEPHSSNFECCFNTPLKILKSTSLFVNDIVKNNFKIDIIISPDIGGVIRAKNLANYLNLELVIIDKRRPISNYIKIFCVIGNVELKQCVIVDDIIDTGNSIIEVTNFLFFNKIKNVIIYVTHSVFSEKSFIKIYNSKINNLIITDTINFQYDNDKIKIITTKYLFIEEIKKIMLEKYEI</sequence>
<dbReference type="InterPro" id="IPR000836">
    <property type="entry name" value="PRTase_dom"/>
</dbReference>
<reference evidence="13 14" key="1">
    <citation type="submission" date="2017-02" db="EMBL/GenBank/DDBJ databases">
        <title>Complete Genome of Candidatus Carsonella ruddii strain BC, a Nutritional Endosymbiont of Bactericera cockerelli.</title>
        <authorList>
            <person name="Riley A.B."/>
            <person name="Kim D.H."/>
            <person name="Hansen A.K."/>
        </authorList>
    </citation>
    <scope>NUCLEOTIDE SEQUENCE [LARGE SCALE GENOMIC DNA]</scope>
    <source>
        <strain evidence="13 14">BC</strain>
    </source>
</reference>
<dbReference type="GO" id="GO:0002189">
    <property type="term" value="C:ribose phosphate diphosphokinase complex"/>
    <property type="evidence" value="ECO:0007669"/>
    <property type="project" value="TreeGrafter"/>
</dbReference>
<dbReference type="Proteomes" id="UP000189666">
    <property type="component" value="Chromosome"/>
</dbReference>
<dbReference type="GO" id="GO:0006015">
    <property type="term" value="P:5-phosphoribose 1-diphosphate biosynthetic process"/>
    <property type="evidence" value="ECO:0007669"/>
    <property type="project" value="TreeGrafter"/>
</dbReference>
<keyword evidence="4 10" id="KW-0545">Nucleotide biosynthesis</keyword>
<evidence type="ECO:0000256" key="8">
    <source>
        <dbReference type="ARBA" id="ARBA00022842"/>
    </source>
</evidence>
<dbReference type="GO" id="GO:0004749">
    <property type="term" value="F:ribose phosphate diphosphokinase activity"/>
    <property type="evidence" value="ECO:0007669"/>
    <property type="project" value="UniProtKB-EC"/>
</dbReference>
<dbReference type="GO" id="GO:0000287">
    <property type="term" value="F:magnesium ion binding"/>
    <property type="evidence" value="ECO:0007669"/>
    <property type="project" value="InterPro"/>
</dbReference>
<evidence type="ECO:0000313" key="14">
    <source>
        <dbReference type="Proteomes" id="UP000189666"/>
    </source>
</evidence>
<keyword evidence="2 13" id="KW-0808">Transferase</keyword>
<comment type="similarity">
    <text evidence="10">Belongs to the ribose-phosphate pyrophosphokinase family.</text>
</comment>
<dbReference type="EC" id="2.7.6.1" evidence="1"/>
<dbReference type="FunFam" id="3.40.50.2020:FF:000007">
    <property type="entry name" value="Ribose-phosphate pyrophosphokinase"/>
    <property type="match status" value="1"/>
</dbReference>
<dbReference type="SMART" id="SM01400">
    <property type="entry name" value="Pribosyltran_N"/>
    <property type="match status" value="1"/>
</dbReference>